<keyword evidence="2" id="KW-1185">Reference proteome</keyword>
<evidence type="ECO:0000313" key="1">
    <source>
        <dbReference type="EMBL" id="MDZ5086519.1"/>
    </source>
</evidence>
<reference evidence="1 2" key="1">
    <citation type="journal article" date="2021" name="Chemosphere">
        <title>Bioballs carrying a syntrophic Rhodococcus and Mycolicibacterium consortium for simultaneous sorption and biodegradation of fuel oil in contaminated freshwater.</title>
        <authorList>
            <person name="Naloka K."/>
            <person name="Polrit D."/>
            <person name="Muangchinda C."/>
            <person name="Thoetkiattikul H."/>
            <person name="Pinyakong O."/>
        </authorList>
    </citation>
    <scope>NUCLEOTIDE SEQUENCE [LARGE SCALE GENOMIC DNA]</scope>
    <source>
        <strain evidence="1 2">J101</strain>
    </source>
</reference>
<proteinExistence type="predicted"/>
<accession>A0ACC6MHQ8</accession>
<sequence length="126" mass="13200">MSVTILRPRTECDPVEAMRLRTSFTTAVGNGATGVIVDLTGVRELSGAGLAAVTHLVTQGARTGIAVRVLLPEQGSRAARIIEQADLARFLRPGGVWNPTPAGRNRTAAGRGVTIASRRAASLQRS</sequence>
<dbReference type="Proteomes" id="UP001289645">
    <property type="component" value="Unassembled WGS sequence"/>
</dbReference>
<name>A0ACC6MHQ8_MYCPF</name>
<organism evidence="1 2">
    <name type="scientific">Mycolicibacterium parafortuitum</name>
    <name type="common">Mycobacterium parafortuitum</name>
    <dbReference type="NCBI Taxonomy" id="39692"/>
    <lineage>
        <taxon>Bacteria</taxon>
        <taxon>Bacillati</taxon>
        <taxon>Actinomycetota</taxon>
        <taxon>Actinomycetes</taxon>
        <taxon>Mycobacteriales</taxon>
        <taxon>Mycobacteriaceae</taxon>
        <taxon>Mycolicibacterium</taxon>
    </lineage>
</organism>
<protein>
    <submittedName>
        <fullName evidence="1">Uncharacterized protein</fullName>
    </submittedName>
</protein>
<dbReference type="EMBL" id="JAOXLN010000013">
    <property type="protein sequence ID" value="MDZ5086519.1"/>
    <property type="molecule type" value="Genomic_DNA"/>
</dbReference>
<evidence type="ECO:0000313" key="2">
    <source>
        <dbReference type="Proteomes" id="UP001289645"/>
    </source>
</evidence>
<comment type="caution">
    <text evidence="1">The sequence shown here is derived from an EMBL/GenBank/DDBJ whole genome shotgun (WGS) entry which is preliminary data.</text>
</comment>
<gene>
    <name evidence="1" type="ORF">OHX15_14115</name>
</gene>